<evidence type="ECO:0000313" key="2">
    <source>
        <dbReference type="EMBL" id="GAA4087187.1"/>
    </source>
</evidence>
<comment type="caution">
    <text evidence="2">The sequence shown here is derived from an EMBL/GenBank/DDBJ whole genome shotgun (WGS) entry which is preliminary data.</text>
</comment>
<sequence>MTKKVCVVIGSGPSSHEVQRVAAALAEHCIAINEKEGSARELEITPHPPVDIEYVSPRIISPAYGPKKKRGKGNRYHRTLEL</sequence>
<protein>
    <submittedName>
        <fullName evidence="2">Uncharacterized protein</fullName>
    </submittedName>
</protein>
<feature type="region of interest" description="Disordered" evidence="1">
    <location>
        <begin position="63"/>
        <end position="82"/>
    </location>
</feature>
<name>A0ABP7WE89_9GAMM</name>
<dbReference type="EMBL" id="BAABDM010000001">
    <property type="protein sequence ID" value="GAA4087187.1"/>
    <property type="molecule type" value="Genomic_DNA"/>
</dbReference>
<dbReference type="Proteomes" id="UP001500392">
    <property type="component" value="Unassembled WGS sequence"/>
</dbReference>
<feature type="compositionally biased region" description="Basic residues" evidence="1">
    <location>
        <begin position="66"/>
        <end position="82"/>
    </location>
</feature>
<accession>A0ABP7WE89</accession>
<organism evidence="2 3">
    <name type="scientific">Zhongshania borealis</name>
    <dbReference type="NCBI Taxonomy" id="889488"/>
    <lineage>
        <taxon>Bacteria</taxon>
        <taxon>Pseudomonadati</taxon>
        <taxon>Pseudomonadota</taxon>
        <taxon>Gammaproteobacteria</taxon>
        <taxon>Cellvibrionales</taxon>
        <taxon>Spongiibacteraceae</taxon>
        <taxon>Zhongshania</taxon>
    </lineage>
</organism>
<evidence type="ECO:0000256" key="1">
    <source>
        <dbReference type="SAM" id="MobiDB-lite"/>
    </source>
</evidence>
<dbReference type="RefSeq" id="WP_344932484.1">
    <property type="nucleotide sequence ID" value="NZ_BAABDM010000001.1"/>
</dbReference>
<keyword evidence="3" id="KW-1185">Reference proteome</keyword>
<reference evidence="3" key="1">
    <citation type="journal article" date="2019" name="Int. J. Syst. Evol. Microbiol.">
        <title>The Global Catalogue of Microorganisms (GCM) 10K type strain sequencing project: providing services to taxonomists for standard genome sequencing and annotation.</title>
        <authorList>
            <consortium name="The Broad Institute Genomics Platform"/>
            <consortium name="The Broad Institute Genome Sequencing Center for Infectious Disease"/>
            <person name="Wu L."/>
            <person name="Ma J."/>
        </authorList>
    </citation>
    <scope>NUCLEOTIDE SEQUENCE [LARGE SCALE GENOMIC DNA]</scope>
    <source>
        <strain evidence="3">JCM 17304</strain>
    </source>
</reference>
<evidence type="ECO:0000313" key="3">
    <source>
        <dbReference type="Proteomes" id="UP001500392"/>
    </source>
</evidence>
<gene>
    <name evidence="2" type="ORF">GCM10022414_07430</name>
</gene>
<proteinExistence type="predicted"/>